<evidence type="ECO:0000256" key="4">
    <source>
        <dbReference type="ARBA" id="ARBA00022679"/>
    </source>
</evidence>
<dbReference type="PANTHER" id="PTHR11727">
    <property type="entry name" value="DIMETHYLADENOSINE TRANSFERASE"/>
    <property type="match status" value="1"/>
</dbReference>
<protein>
    <recommendedName>
        <fullName evidence="7">Ribosomal RNA small subunit methyltransferase A</fullName>
        <ecNumber evidence="7">2.1.1.182</ecNumber>
    </recommendedName>
    <alternativeName>
        <fullName evidence="7">16S rRNA (adenine(1518)-N(6)/adenine(1519)-N(6))-dimethyltransferase</fullName>
    </alternativeName>
    <alternativeName>
        <fullName evidence="7">16S rRNA dimethyladenosine transferase</fullName>
    </alternativeName>
    <alternativeName>
        <fullName evidence="7">16S rRNA dimethylase</fullName>
    </alternativeName>
    <alternativeName>
        <fullName evidence="7">S-adenosylmethionine-6-N', N'-adenosyl(rRNA) dimethyltransferase</fullName>
    </alternativeName>
</protein>
<dbReference type="CDD" id="cd02440">
    <property type="entry name" value="AdoMet_MTases"/>
    <property type="match status" value="1"/>
</dbReference>
<comment type="subcellular location">
    <subcellularLocation>
        <location evidence="7">Cytoplasm</location>
    </subcellularLocation>
</comment>
<dbReference type="NCBIfam" id="TIGR00755">
    <property type="entry name" value="ksgA"/>
    <property type="match status" value="1"/>
</dbReference>
<dbReference type="PROSITE" id="PS51689">
    <property type="entry name" value="SAM_RNA_A_N6_MT"/>
    <property type="match status" value="1"/>
</dbReference>
<evidence type="ECO:0000256" key="1">
    <source>
        <dbReference type="ARBA" id="ARBA00022490"/>
    </source>
</evidence>
<feature type="binding site" evidence="7 8">
    <location>
        <position position="106"/>
    </location>
    <ligand>
        <name>S-adenosyl-L-methionine</name>
        <dbReference type="ChEBI" id="CHEBI:59789"/>
    </ligand>
</feature>
<evidence type="ECO:0000256" key="8">
    <source>
        <dbReference type="PROSITE-ProRule" id="PRU01026"/>
    </source>
</evidence>
<feature type="binding site" evidence="7 8">
    <location>
        <position position="60"/>
    </location>
    <ligand>
        <name>S-adenosyl-L-methionine</name>
        <dbReference type="ChEBI" id="CHEBI:59789"/>
    </ligand>
</feature>
<feature type="binding site" evidence="7 8">
    <location>
        <position position="12"/>
    </location>
    <ligand>
        <name>S-adenosyl-L-methionine</name>
        <dbReference type="ChEBI" id="CHEBI:59789"/>
    </ligand>
</feature>
<dbReference type="SMART" id="SM00650">
    <property type="entry name" value="rADc"/>
    <property type="match status" value="1"/>
</dbReference>
<dbReference type="Gene3D" id="3.40.50.150">
    <property type="entry name" value="Vaccinia Virus protein VP39"/>
    <property type="match status" value="1"/>
</dbReference>
<dbReference type="EMBL" id="LMXI01000142">
    <property type="protein sequence ID" value="KRT59507.1"/>
    <property type="molecule type" value="Genomic_DNA"/>
</dbReference>
<feature type="binding site" evidence="7 8">
    <location>
        <position position="14"/>
    </location>
    <ligand>
        <name>S-adenosyl-L-methionine</name>
        <dbReference type="ChEBI" id="CHEBI:59789"/>
    </ligand>
</feature>
<dbReference type="Gene3D" id="1.10.8.100">
    <property type="entry name" value="Ribosomal RNA adenine dimethylase-like, domain 2"/>
    <property type="match status" value="1"/>
</dbReference>
<evidence type="ECO:0000256" key="7">
    <source>
        <dbReference type="HAMAP-Rule" id="MF_00607"/>
    </source>
</evidence>
<keyword evidence="4 7" id="KW-0808">Transferase</keyword>
<dbReference type="InterPro" id="IPR020596">
    <property type="entry name" value="rRNA_Ade_Mease_Trfase_CS"/>
</dbReference>
<keyword evidence="6 7" id="KW-0694">RNA-binding</keyword>
<evidence type="ECO:0000256" key="2">
    <source>
        <dbReference type="ARBA" id="ARBA00022552"/>
    </source>
</evidence>
<dbReference type="GO" id="GO:0005829">
    <property type="term" value="C:cytosol"/>
    <property type="evidence" value="ECO:0007669"/>
    <property type="project" value="TreeGrafter"/>
</dbReference>
<dbReference type="HAMAP" id="MF_00607">
    <property type="entry name" value="16SrRNA_methyltr_A"/>
    <property type="match status" value="1"/>
</dbReference>
<dbReference type="FunFam" id="1.10.8.100:FF:000001">
    <property type="entry name" value="Ribosomal RNA small subunit methyltransferase A"/>
    <property type="match status" value="1"/>
</dbReference>
<dbReference type="InterPro" id="IPR023165">
    <property type="entry name" value="rRNA_Ade_diMease-like_C"/>
</dbReference>
<evidence type="ECO:0000313" key="10">
    <source>
        <dbReference type="EMBL" id="KRT55233.1"/>
    </source>
</evidence>
<keyword evidence="1 7" id="KW-0963">Cytoplasm</keyword>
<comment type="function">
    <text evidence="7">Specifically dimethylates two adjacent adenosines (A1518 and A1519) in the loop of a conserved hairpin near the 3'-end of 16S rRNA in the 30S particle. May play a critical role in biogenesis of 30S subunits.</text>
</comment>
<evidence type="ECO:0000259" key="9">
    <source>
        <dbReference type="SMART" id="SM00650"/>
    </source>
</evidence>
<dbReference type="RefSeq" id="WP_057956654.1">
    <property type="nucleotide sequence ID" value="NZ_KQ556945.1"/>
</dbReference>
<comment type="catalytic activity">
    <reaction evidence="7">
        <text>adenosine(1518)/adenosine(1519) in 16S rRNA + 4 S-adenosyl-L-methionine = N(6)-dimethyladenosine(1518)/N(6)-dimethyladenosine(1519) in 16S rRNA + 4 S-adenosyl-L-homocysteine + 4 H(+)</text>
        <dbReference type="Rhea" id="RHEA:19609"/>
        <dbReference type="Rhea" id="RHEA-COMP:10232"/>
        <dbReference type="Rhea" id="RHEA-COMP:10233"/>
        <dbReference type="ChEBI" id="CHEBI:15378"/>
        <dbReference type="ChEBI" id="CHEBI:57856"/>
        <dbReference type="ChEBI" id="CHEBI:59789"/>
        <dbReference type="ChEBI" id="CHEBI:74411"/>
        <dbReference type="ChEBI" id="CHEBI:74493"/>
        <dbReference type="EC" id="2.1.1.182"/>
    </reaction>
</comment>
<comment type="similarity">
    <text evidence="7">Belongs to the class I-like SAM-binding methyltransferase superfamily. rRNA adenine N(6)-methyltransferase family. RsmA subfamily.</text>
</comment>
<dbReference type="GO" id="GO:0052908">
    <property type="term" value="F:16S rRNA (adenine(1518)-N(6)/adenine(1519)-N(6))-dimethyltransferase activity"/>
    <property type="evidence" value="ECO:0007669"/>
    <property type="project" value="UniProtKB-EC"/>
</dbReference>
<evidence type="ECO:0000256" key="5">
    <source>
        <dbReference type="ARBA" id="ARBA00022691"/>
    </source>
</evidence>
<keyword evidence="3 7" id="KW-0489">Methyltransferase</keyword>
<keyword evidence="5 7" id="KW-0949">S-adenosyl-L-methionine</keyword>
<dbReference type="Proteomes" id="UP000051634">
    <property type="component" value="Unassembled WGS sequence"/>
</dbReference>
<dbReference type="EC" id="2.1.1.182" evidence="7"/>
<keyword evidence="2 7" id="KW-0698">rRNA processing</keyword>
<proteinExistence type="inferred from homology"/>
<dbReference type="GO" id="GO:0003723">
    <property type="term" value="F:RNA binding"/>
    <property type="evidence" value="ECO:0007669"/>
    <property type="project" value="UniProtKB-UniRule"/>
</dbReference>
<dbReference type="AlphaFoldDB" id="A0A0T5Z9R1"/>
<comment type="caution">
    <text evidence="11">The sequence shown here is derived from an EMBL/GenBank/DDBJ whole genome shotgun (WGS) entry which is preliminary data.</text>
</comment>
<name>A0A0T5Z9R1_9GAMM</name>
<gene>
    <name evidence="7" type="primary">rsmA</name>
    <name evidence="7" type="synonym">ksgA</name>
    <name evidence="10" type="ORF">Ga0074115_11557</name>
    <name evidence="11" type="ORF">Ga0076813_155210</name>
</gene>
<dbReference type="Pfam" id="PF00398">
    <property type="entry name" value="RrnaAD"/>
    <property type="match status" value="1"/>
</dbReference>
<feature type="binding site" evidence="7 8">
    <location>
        <position position="39"/>
    </location>
    <ligand>
        <name>S-adenosyl-L-methionine</name>
        <dbReference type="ChEBI" id="CHEBI:59789"/>
    </ligand>
</feature>
<dbReference type="OrthoDB" id="9814755at2"/>
<dbReference type="EMBL" id="LDXT01000082">
    <property type="protein sequence ID" value="KRT55233.1"/>
    <property type="molecule type" value="Genomic_DNA"/>
</dbReference>
<evidence type="ECO:0000313" key="11">
    <source>
        <dbReference type="EMBL" id="KRT59507.1"/>
    </source>
</evidence>
<feature type="domain" description="Ribosomal RNA adenine methylase transferase N-terminal" evidence="9">
    <location>
        <begin position="19"/>
        <end position="191"/>
    </location>
</feature>
<dbReference type="STRING" id="54398.Ga0074115_11557"/>
<keyword evidence="13" id="KW-1185">Reference proteome</keyword>
<evidence type="ECO:0000256" key="6">
    <source>
        <dbReference type="ARBA" id="ARBA00022884"/>
    </source>
</evidence>
<dbReference type="PATRIC" id="fig|54398.3.peg.2079"/>
<dbReference type="Proteomes" id="UP000051276">
    <property type="component" value="Unassembled WGS sequence"/>
</dbReference>
<dbReference type="PANTHER" id="PTHR11727:SF7">
    <property type="entry name" value="DIMETHYLADENOSINE TRANSFERASE-RELATED"/>
    <property type="match status" value="1"/>
</dbReference>
<dbReference type="PROSITE" id="PS01131">
    <property type="entry name" value="RRNA_A_DIMETH"/>
    <property type="match status" value="1"/>
</dbReference>
<dbReference type="InterPro" id="IPR001737">
    <property type="entry name" value="KsgA/Erm"/>
</dbReference>
<feature type="binding site" evidence="7 8">
    <location>
        <position position="85"/>
    </location>
    <ligand>
        <name>S-adenosyl-L-methionine</name>
        <dbReference type="ChEBI" id="CHEBI:59789"/>
    </ligand>
</feature>
<evidence type="ECO:0000313" key="12">
    <source>
        <dbReference type="Proteomes" id="UP000051276"/>
    </source>
</evidence>
<dbReference type="SUPFAM" id="SSF53335">
    <property type="entry name" value="S-adenosyl-L-methionine-dependent methyltransferases"/>
    <property type="match status" value="1"/>
</dbReference>
<evidence type="ECO:0000313" key="13">
    <source>
        <dbReference type="Proteomes" id="UP000051634"/>
    </source>
</evidence>
<reference evidence="12 13" key="1">
    <citation type="submission" date="2015-11" db="EMBL/GenBank/DDBJ databases">
        <title>The genome of Candidatus Endoriftia persephone in Ridgeia piscesae and population structure of the North Eastern Pacific vestimentiferan symbionts.</title>
        <authorList>
            <person name="Perez M."/>
            <person name="Juniper K.S."/>
        </authorList>
    </citation>
    <scope>NUCLEOTIDE SEQUENCE [LARGE SCALE GENOMIC DNA]</scope>
    <source>
        <strain evidence="11">Ind10</strain>
        <strain evidence="10">Ind11</strain>
    </source>
</reference>
<evidence type="ECO:0000256" key="3">
    <source>
        <dbReference type="ARBA" id="ARBA00022603"/>
    </source>
</evidence>
<dbReference type="InterPro" id="IPR020598">
    <property type="entry name" value="rRNA_Ade_methylase_Trfase_N"/>
</dbReference>
<sequence>MTHKARKRFGQNFLHDPGIIQRIIDAIAPHPDDNLVEIGPGQGAITRELLRRCGALQVVELDRDLIGPLADSCATLGELTIHNADALKFDFTALASPELPLRVVGNLPYNISTPLLFHLLSQAAQINDMHFMLQKEVVERMAAGPGSKTYGRLSVMLQAKCRVTPLFLIGPGAFNPPPKVDSAFVRLEPFSEPPLAIEDQVLFAQLVAQAFSQRRKTLRNSLRNWLTAGQIEAASVDPTTRPEQLSLEAFVALANLACKAERPPQ</sequence>
<dbReference type="InterPro" id="IPR011530">
    <property type="entry name" value="rRNA_adenine_dimethylase"/>
</dbReference>
<accession>A0A0T5Z9R1</accession>
<dbReference type="InterPro" id="IPR029063">
    <property type="entry name" value="SAM-dependent_MTases_sf"/>
</dbReference>
<organism evidence="11 12">
    <name type="scientific">endosymbiont of Ridgeia piscesae</name>
    <dbReference type="NCBI Taxonomy" id="54398"/>
    <lineage>
        <taxon>Bacteria</taxon>
        <taxon>Pseudomonadati</taxon>
        <taxon>Pseudomonadota</taxon>
        <taxon>Gammaproteobacteria</taxon>
        <taxon>sulfur-oxidizing symbionts</taxon>
    </lineage>
</organism>